<dbReference type="PANTHER" id="PTHR30189">
    <property type="entry name" value="LPS-ASSEMBLY PROTEIN"/>
    <property type="match status" value="1"/>
</dbReference>
<protein>
    <recommendedName>
        <fullName evidence="4">Organic solvent tolerance protein OstA</fullName>
    </recommendedName>
</protein>
<dbReference type="RefSeq" id="WP_027894727.1">
    <property type="nucleotide sequence ID" value="NZ_CP027569.1"/>
</dbReference>
<evidence type="ECO:0000313" key="2">
    <source>
        <dbReference type="EMBL" id="AVO26625.1"/>
    </source>
</evidence>
<dbReference type="GO" id="GO:0009279">
    <property type="term" value="C:cell outer membrane"/>
    <property type="evidence" value="ECO:0007669"/>
    <property type="project" value="TreeGrafter"/>
</dbReference>
<reference evidence="2 3" key="1">
    <citation type="journal article" date="2018" name="Genome Announc.">
        <title>Complete genomes of two Megasphaera elsdenii strains, NCIMB 702410 and ATCC 25940.</title>
        <authorList>
            <person name="Hatmaker E.A."/>
            <person name="O'Dell K."/>
            <person name="Riley L.A."/>
            <person name="Klingeman D.M."/>
            <person name="Guss A.M."/>
        </authorList>
    </citation>
    <scope>NUCLEOTIDE SEQUENCE [LARGE SCALE GENOMIC DNA]</scope>
    <source>
        <strain evidence="2 3">NCIMB702410</strain>
    </source>
</reference>
<gene>
    <name evidence="2" type="ORF">C6Y28_02775</name>
</gene>
<keyword evidence="1" id="KW-0732">Signal</keyword>
<evidence type="ECO:0000256" key="1">
    <source>
        <dbReference type="SAM" id="SignalP"/>
    </source>
</evidence>
<sequence>MNKTWTAAMIAALLPLTLSASAADTAKLHTDKVMAVPVTEKKILPVDLDQAAASQDVVLPQQPVHMTADTFFARNADGYVKSRGNVDIKQGMDEVHANYVEGNMKSGVYHTKGPVVYVNETNALTGQDVTYNSQNGSMSMDKVEGFMGPTTYIRGTDAEMYDNIGYVKHGLITTPHAVAKTPDYYITGDDIRIYPGEKFTAENTALWFKHVRLFTYGHYEGRLDNKNKTKPYIFTLLPRPTYNSDDGIGVRGYADIPLNDSGDLTFHASYALNSKNGLKPAARIQKDTKIGSFRFGYSKEESTDNDDNIWATKWPELEYFAPRLHLGDTGIYIDSSANWGRWAEDGVKTGTHKGFRTEITHTPIHLWQRANVRFFAGYRKDLYSTNDAQRRDPYSGVILNQGINDRLWTSFWYKKHNVSGYTPYRFDTLDDPRQHGLSIGYVLTPRDTVIFSWAQDLDDDHISDRNYTWVRDLHSFIATITYKQVDKEWQVKIKAKDFDF</sequence>
<evidence type="ECO:0008006" key="4">
    <source>
        <dbReference type="Google" id="ProtNLM"/>
    </source>
</evidence>
<feature type="signal peptide" evidence="1">
    <location>
        <begin position="1"/>
        <end position="22"/>
    </location>
</feature>
<dbReference type="InterPro" id="IPR050218">
    <property type="entry name" value="LptD"/>
</dbReference>
<dbReference type="Proteomes" id="UP000238358">
    <property type="component" value="Chromosome"/>
</dbReference>
<dbReference type="GO" id="GO:1990351">
    <property type="term" value="C:transporter complex"/>
    <property type="evidence" value="ECO:0007669"/>
    <property type="project" value="TreeGrafter"/>
</dbReference>
<organism evidence="2 3">
    <name type="scientific">Megasphaera elsdenii</name>
    <dbReference type="NCBI Taxonomy" id="907"/>
    <lineage>
        <taxon>Bacteria</taxon>
        <taxon>Bacillati</taxon>
        <taxon>Bacillota</taxon>
        <taxon>Negativicutes</taxon>
        <taxon>Veillonellales</taxon>
        <taxon>Veillonellaceae</taxon>
        <taxon>Megasphaera</taxon>
    </lineage>
</organism>
<dbReference type="PANTHER" id="PTHR30189:SF1">
    <property type="entry name" value="LPS-ASSEMBLY PROTEIN LPTD"/>
    <property type="match status" value="1"/>
</dbReference>
<dbReference type="EMBL" id="CP027569">
    <property type="protein sequence ID" value="AVO26625.1"/>
    <property type="molecule type" value="Genomic_DNA"/>
</dbReference>
<dbReference type="OrthoDB" id="1629906at2"/>
<name>A0A2S0M5A4_MEGEL</name>
<feature type="chain" id="PRO_5038880548" description="Organic solvent tolerance protein OstA" evidence="1">
    <location>
        <begin position="23"/>
        <end position="500"/>
    </location>
</feature>
<accession>A0A2S0M5A4</accession>
<dbReference type="AlphaFoldDB" id="A0A2S0M5A4"/>
<evidence type="ECO:0000313" key="3">
    <source>
        <dbReference type="Proteomes" id="UP000238358"/>
    </source>
</evidence>
<proteinExistence type="predicted"/>
<dbReference type="Gene3D" id="2.60.450.10">
    <property type="entry name" value="Lipopolysaccharide (LPS) transport protein A like domain"/>
    <property type="match status" value="1"/>
</dbReference>